<evidence type="ECO:0000313" key="3">
    <source>
        <dbReference type="Proteomes" id="UP000054279"/>
    </source>
</evidence>
<keyword evidence="1" id="KW-0175">Coiled coil</keyword>
<organism evidence="2 3">
    <name type="scientific">Sphaerobolus stellatus (strain SS14)</name>
    <dbReference type="NCBI Taxonomy" id="990650"/>
    <lineage>
        <taxon>Eukaryota</taxon>
        <taxon>Fungi</taxon>
        <taxon>Dikarya</taxon>
        <taxon>Basidiomycota</taxon>
        <taxon>Agaricomycotina</taxon>
        <taxon>Agaricomycetes</taxon>
        <taxon>Phallomycetidae</taxon>
        <taxon>Geastrales</taxon>
        <taxon>Sphaerobolaceae</taxon>
        <taxon>Sphaerobolus</taxon>
    </lineage>
</organism>
<protein>
    <submittedName>
        <fullName evidence="2">Unplaced genomic scaffold SPHSTscaffold_199, whole genome shotgun sequence</fullName>
    </submittedName>
</protein>
<feature type="coiled-coil region" evidence="1">
    <location>
        <begin position="40"/>
        <end position="67"/>
    </location>
</feature>
<sequence>MASEEKITPFKVSKHLRDFRPTASEREAMTRQFNEQKLTVDALTTQIDSMSRVIRELKQRRDELQTLLVHGADLLSPIRKLLVEFLKRIFIFCIPRINDKIFHEEGHTNPLEEGEPHPESVRDTLYQVSDYWCDTLQATPEAWSTVVVEMLTKERIMEFWYCTQRSKAALLDLYIRSRYLAATNRVLLLDPYRNVPIVSKDYLSTLRIPFMFAVSSKS</sequence>
<dbReference type="EMBL" id="KN837274">
    <property type="protein sequence ID" value="KIJ29831.1"/>
    <property type="molecule type" value="Genomic_DNA"/>
</dbReference>
<dbReference type="Proteomes" id="UP000054279">
    <property type="component" value="Unassembled WGS sequence"/>
</dbReference>
<dbReference type="HOGENOM" id="CLU_1267595_0_0_1"/>
<keyword evidence="3" id="KW-1185">Reference proteome</keyword>
<evidence type="ECO:0000256" key="1">
    <source>
        <dbReference type="SAM" id="Coils"/>
    </source>
</evidence>
<reference evidence="2 3" key="1">
    <citation type="submission" date="2014-06" db="EMBL/GenBank/DDBJ databases">
        <title>Evolutionary Origins and Diversification of the Mycorrhizal Mutualists.</title>
        <authorList>
            <consortium name="DOE Joint Genome Institute"/>
            <consortium name="Mycorrhizal Genomics Consortium"/>
            <person name="Kohler A."/>
            <person name="Kuo A."/>
            <person name="Nagy L.G."/>
            <person name="Floudas D."/>
            <person name="Copeland A."/>
            <person name="Barry K.W."/>
            <person name="Cichocki N."/>
            <person name="Veneault-Fourrey C."/>
            <person name="LaButti K."/>
            <person name="Lindquist E.A."/>
            <person name="Lipzen A."/>
            <person name="Lundell T."/>
            <person name="Morin E."/>
            <person name="Murat C."/>
            <person name="Riley R."/>
            <person name="Ohm R."/>
            <person name="Sun H."/>
            <person name="Tunlid A."/>
            <person name="Henrissat B."/>
            <person name="Grigoriev I.V."/>
            <person name="Hibbett D.S."/>
            <person name="Martin F."/>
        </authorList>
    </citation>
    <scope>NUCLEOTIDE SEQUENCE [LARGE SCALE GENOMIC DNA]</scope>
    <source>
        <strain evidence="2 3">SS14</strain>
    </source>
</reference>
<proteinExistence type="predicted"/>
<dbReference type="AlphaFoldDB" id="A0A0C9UWY9"/>
<evidence type="ECO:0000313" key="2">
    <source>
        <dbReference type="EMBL" id="KIJ29831.1"/>
    </source>
</evidence>
<gene>
    <name evidence="2" type="ORF">M422DRAFT_268702</name>
</gene>
<name>A0A0C9UWY9_SPHS4</name>
<accession>A0A0C9UWY9</accession>